<accession>A0A9P4LHU1</accession>
<dbReference type="PROSITE" id="PS50920">
    <property type="entry name" value="SOLCAR"/>
    <property type="match status" value="1"/>
</dbReference>
<keyword evidence="6" id="KW-0999">Mitochondrion inner membrane</keyword>
<dbReference type="AlphaFoldDB" id="A0A9P4LHU1"/>
<sequence>MLIVRSGVHSSTNVHYLFWFGGSAAAMATCLTHPLELATDFKTKVRLQTQEPGPLRRNLGGTSLRVVKNDGVSGLHSGMFASLLRQLTYWTAFRLYVVSQPCPGFVGGVVGNVADVLTGRMQNDTALPLHERRNYRGVIHGLFRMTFEEGSRSWRRGWLPNSGRGAVSTAAQLATYDAAKAWMINTSCDAGYTKHAIICILRGRPDSSNCDKPVGHREDEVYVGERTSRDTASSTGHCQTRRREVDNQGWVPSFMRQGPHTMGILFLLEMHRKAYQRLSRT</sequence>
<evidence type="ECO:0000313" key="12">
    <source>
        <dbReference type="Proteomes" id="UP000799777"/>
    </source>
</evidence>
<keyword evidence="7" id="KW-1133">Transmembrane helix</keyword>
<comment type="subcellular location">
    <subcellularLocation>
        <location evidence="1">Membrane</location>
        <topology evidence="1">Multi-pass membrane protein</topology>
    </subcellularLocation>
</comment>
<evidence type="ECO:0000256" key="8">
    <source>
        <dbReference type="ARBA" id="ARBA00023136"/>
    </source>
</evidence>
<gene>
    <name evidence="11" type="ORF">EK21DRAFT_104337</name>
</gene>
<evidence type="ECO:0000313" key="11">
    <source>
        <dbReference type="EMBL" id="KAF2024902.1"/>
    </source>
</evidence>
<dbReference type="InterPro" id="IPR050391">
    <property type="entry name" value="Mito_Metabolite_Transporter"/>
</dbReference>
<evidence type="ECO:0000256" key="5">
    <source>
        <dbReference type="ARBA" id="ARBA00022737"/>
    </source>
</evidence>
<dbReference type="InterPro" id="IPR023395">
    <property type="entry name" value="MCP_dom_sf"/>
</dbReference>
<proteinExistence type="inferred from homology"/>
<protein>
    <submittedName>
        <fullName evidence="11">Mitochondrial carrier</fullName>
    </submittedName>
</protein>
<dbReference type="OrthoDB" id="448427at2759"/>
<keyword evidence="5" id="KW-0677">Repeat</keyword>
<dbReference type="Gene3D" id="1.50.40.10">
    <property type="entry name" value="Mitochondrial carrier domain"/>
    <property type="match status" value="1"/>
</dbReference>
<dbReference type="Pfam" id="PF00153">
    <property type="entry name" value="Mito_carr"/>
    <property type="match status" value="2"/>
</dbReference>
<dbReference type="InterPro" id="IPR018108">
    <property type="entry name" value="MCP_transmembrane"/>
</dbReference>
<dbReference type="SUPFAM" id="SSF103506">
    <property type="entry name" value="Mitochondrial carrier"/>
    <property type="match status" value="1"/>
</dbReference>
<comment type="caution">
    <text evidence="11">The sequence shown here is derived from an EMBL/GenBank/DDBJ whole genome shotgun (WGS) entry which is preliminary data.</text>
</comment>
<dbReference type="GO" id="GO:0016020">
    <property type="term" value="C:membrane"/>
    <property type="evidence" value="ECO:0007669"/>
    <property type="project" value="UniProtKB-SubCell"/>
</dbReference>
<keyword evidence="6" id="KW-0496">Mitochondrion</keyword>
<evidence type="ECO:0000256" key="7">
    <source>
        <dbReference type="ARBA" id="ARBA00022989"/>
    </source>
</evidence>
<keyword evidence="12" id="KW-1185">Reference proteome</keyword>
<evidence type="ECO:0000256" key="1">
    <source>
        <dbReference type="ARBA" id="ARBA00004141"/>
    </source>
</evidence>
<dbReference type="EMBL" id="ML978280">
    <property type="protein sequence ID" value="KAF2024902.1"/>
    <property type="molecule type" value="Genomic_DNA"/>
</dbReference>
<evidence type="ECO:0000256" key="10">
    <source>
        <dbReference type="RuleBase" id="RU000488"/>
    </source>
</evidence>
<evidence type="ECO:0000256" key="9">
    <source>
        <dbReference type="PROSITE-ProRule" id="PRU00282"/>
    </source>
</evidence>
<dbReference type="Proteomes" id="UP000799777">
    <property type="component" value="Unassembled WGS sequence"/>
</dbReference>
<dbReference type="PANTHER" id="PTHR45618">
    <property type="entry name" value="MITOCHONDRIAL DICARBOXYLATE CARRIER-RELATED"/>
    <property type="match status" value="1"/>
</dbReference>
<feature type="repeat" description="Solcar" evidence="9">
    <location>
        <begin position="91"/>
        <end position="182"/>
    </location>
</feature>
<keyword evidence="3 10" id="KW-0813">Transport</keyword>
<evidence type="ECO:0000256" key="4">
    <source>
        <dbReference type="ARBA" id="ARBA00022692"/>
    </source>
</evidence>
<evidence type="ECO:0000256" key="3">
    <source>
        <dbReference type="ARBA" id="ARBA00022448"/>
    </source>
</evidence>
<reference evidence="11" key="1">
    <citation type="journal article" date="2020" name="Stud. Mycol.">
        <title>101 Dothideomycetes genomes: a test case for predicting lifestyles and emergence of pathogens.</title>
        <authorList>
            <person name="Haridas S."/>
            <person name="Albert R."/>
            <person name="Binder M."/>
            <person name="Bloem J."/>
            <person name="Labutti K."/>
            <person name="Salamov A."/>
            <person name="Andreopoulos B."/>
            <person name="Baker S."/>
            <person name="Barry K."/>
            <person name="Bills G."/>
            <person name="Bluhm B."/>
            <person name="Cannon C."/>
            <person name="Castanera R."/>
            <person name="Culley D."/>
            <person name="Daum C."/>
            <person name="Ezra D."/>
            <person name="Gonzalez J."/>
            <person name="Henrissat B."/>
            <person name="Kuo A."/>
            <person name="Liang C."/>
            <person name="Lipzen A."/>
            <person name="Lutzoni F."/>
            <person name="Magnuson J."/>
            <person name="Mondo S."/>
            <person name="Nolan M."/>
            <person name="Ohm R."/>
            <person name="Pangilinan J."/>
            <person name="Park H.-J."/>
            <person name="Ramirez L."/>
            <person name="Alfaro M."/>
            <person name="Sun H."/>
            <person name="Tritt A."/>
            <person name="Yoshinaga Y."/>
            <person name="Zwiers L.-H."/>
            <person name="Turgeon B."/>
            <person name="Goodwin S."/>
            <person name="Spatafora J."/>
            <person name="Crous P."/>
            <person name="Grigoriev I."/>
        </authorList>
    </citation>
    <scope>NUCLEOTIDE SEQUENCE</scope>
    <source>
        <strain evidence="11">CBS 110217</strain>
    </source>
</reference>
<name>A0A9P4LHU1_9PLEO</name>
<evidence type="ECO:0000256" key="6">
    <source>
        <dbReference type="ARBA" id="ARBA00022792"/>
    </source>
</evidence>
<organism evidence="11 12">
    <name type="scientific">Setomelanomma holmii</name>
    <dbReference type="NCBI Taxonomy" id="210430"/>
    <lineage>
        <taxon>Eukaryota</taxon>
        <taxon>Fungi</taxon>
        <taxon>Dikarya</taxon>
        <taxon>Ascomycota</taxon>
        <taxon>Pezizomycotina</taxon>
        <taxon>Dothideomycetes</taxon>
        <taxon>Pleosporomycetidae</taxon>
        <taxon>Pleosporales</taxon>
        <taxon>Pleosporineae</taxon>
        <taxon>Phaeosphaeriaceae</taxon>
        <taxon>Setomelanomma</taxon>
    </lineage>
</organism>
<keyword evidence="4 9" id="KW-0812">Transmembrane</keyword>
<evidence type="ECO:0000256" key="2">
    <source>
        <dbReference type="ARBA" id="ARBA00006375"/>
    </source>
</evidence>
<comment type="similarity">
    <text evidence="2 10">Belongs to the mitochondrial carrier (TC 2.A.29) family.</text>
</comment>
<keyword evidence="8 9" id="KW-0472">Membrane</keyword>